<comment type="caution">
    <text evidence="8">The sequence shown here is derived from an EMBL/GenBank/DDBJ whole genome shotgun (WGS) entry which is preliminary data.</text>
</comment>
<name>A0A1E3AN61_9FIRM</name>
<evidence type="ECO:0000256" key="5">
    <source>
        <dbReference type="ARBA" id="ARBA00023136"/>
    </source>
</evidence>
<dbReference type="Pfam" id="PF02687">
    <property type="entry name" value="FtsX"/>
    <property type="match status" value="1"/>
</dbReference>
<dbReference type="EMBL" id="MCGI01000004">
    <property type="protein sequence ID" value="ODM10128.1"/>
    <property type="molecule type" value="Genomic_DNA"/>
</dbReference>
<feature type="transmembrane region" description="Helical" evidence="6">
    <location>
        <begin position="20"/>
        <end position="45"/>
    </location>
</feature>
<evidence type="ECO:0000256" key="4">
    <source>
        <dbReference type="ARBA" id="ARBA00022989"/>
    </source>
</evidence>
<dbReference type="PATRIC" id="fig|1432052.3.peg.4989"/>
<evidence type="ECO:0000256" key="6">
    <source>
        <dbReference type="SAM" id="Phobius"/>
    </source>
</evidence>
<evidence type="ECO:0000259" key="7">
    <source>
        <dbReference type="Pfam" id="PF02687"/>
    </source>
</evidence>
<dbReference type="GeneID" id="93305374"/>
<dbReference type="InterPro" id="IPR003838">
    <property type="entry name" value="ABC3_permease_C"/>
</dbReference>
<organism evidence="8 9">
    <name type="scientific">Eisenbergiella tayi</name>
    <dbReference type="NCBI Taxonomy" id="1432052"/>
    <lineage>
        <taxon>Bacteria</taxon>
        <taxon>Bacillati</taxon>
        <taxon>Bacillota</taxon>
        <taxon>Clostridia</taxon>
        <taxon>Lachnospirales</taxon>
        <taxon>Lachnospiraceae</taxon>
        <taxon>Eisenbergiella</taxon>
    </lineage>
</organism>
<keyword evidence="2" id="KW-1003">Cell membrane</keyword>
<evidence type="ECO:0000256" key="2">
    <source>
        <dbReference type="ARBA" id="ARBA00022475"/>
    </source>
</evidence>
<accession>A0A1E3AN61</accession>
<evidence type="ECO:0000256" key="3">
    <source>
        <dbReference type="ARBA" id="ARBA00022692"/>
    </source>
</evidence>
<feature type="transmembrane region" description="Helical" evidence="6">
    <location>
        <begin position="165"/>
        <end position="187"/>
    </location>
</feature>
<evidence type="ECO:0000313" key="8">
    <source>
        <dbReference type="EMBL" id="ODM10128.1"/>
    </source>
</evidence>
<keyword evidence="3 6" id="KW-0812">Transmembrane</keyword>
<gene>
    <name evidence="8" type="ORF">BEH84_04497</name>
</gene>
<feature type="domain" description="ABC3 transporter permease C-terminal" evidence="7">
    <location>
        <begin position="24"/>
        <end position="101"/>
    </location>
</feature>
<evidence type="ECO:0000313" key="9">
    <source>
        <dbReference type="Proteomes" id="UP000095003"/>
    </source>
</evidence>
<protein>
    <submittedName>
        <fullName evidence="8">FtsX-like permease family protein</fullName>
    </submittedName>
</protein>
<reference evidence="8 9" key="1">
    <citation type="submission" date="2016-07" db="EMBL/GenBank/DDBJ databases">
        <title>Characterization of isolates of Eisenbergiella tayi derived from blood cultures, using whole genome sequencing.</title>
        <authorList>
            <person name="Burdz T."/>
            <person name="Wiebe D."/>
            <person name="Huynh C."/>
            <person name="Bernard K."/>
        </authorList>
    </citation>
    <scope>NUCLEOTIDE SEQUENCE [LARGE SCALE GENOMIC DNA]</scope>
    <source>
        <strain evidence="8 9">NML 120489</strain>
    </source>
</reference>
<comment type="subcellular location">
    <subcellularLocation>
        <location evidence="1">Cell membrane</location>
        <topology evidence="1">Multi-pass membrane protein</topology>
    </subcellularLocation>
</comment>
<dbReference type="AlphaFoldDB" id="A0A1E3AN61"/>
<dbReference type="RefSeq" id="WP_242880626.1">
    <property type="nucleotide sequence ID" value="NZ_DBFYTC010000063.1"/>
</dbReference>
<dbReference type="Proteomes" id="UP000095003">
    <property type="component" value="Unassembled WGS sequence"/>
</dbReference>
<dbReference type="GO" id="GO:0005886">
    <property type="term" value="C:plasma membrane"/>
    <property type="evidence" value="ECO:0007669"/>
    <property type="project" value="UniProtKB-SubCell"/>
</dbReference>
<evidence type="ECO:0000256" key="1">
    <source>
        <dbReference type="ARBA" id="ARBA00004651"/>
    </source>
</evidence>
<feature type="transmembrane region" description="Helical" evidence="6">
    <location>
        <begin position="66"/>
        <end position="92"/>
    </location>
</feature>
<keyword evidence="5 6" id="KW-0472">Membrane</keyword>
<sequence>MEADNKTYLAAAAPLEKSQTLITSFLLLIVLVSAVVLSLILTMWAKSRIHETGVLLSIGFGKASIIGQYLTEVLLIAAIAFGLSFFSGSLIAGRIGNSLLQLQYTREQSIQEPDEGENGVQVSRKSDMDPDVVISDNGNGGEPIPNKDFPEPLSVSVGLDSMVKLYLIGFAIITFSVGVSSAAVMRLKPGEILAKMS</sequence>
<keyword evidence="4 6" id="KW-1133">Transmembrane helix</keyword>
<proteinExistence type="predicted"/>